<evidence type="ECO:0000256" key="2">
    <source>
        <dbReference type="ARBA" id="ARBA00022840"/>
    </source>
</evidence>
<evidence type="ECO:0000256" key="1">
    <source>
        <dbReference type="ARBA" id="ARBA00022741"/>
    </source>
</evidence>
<dbReference type="CDD" id="cd06170">
    <property type="entry name" value="LuxR_C_like"/>
    <property type="match status" value="1"/>
</dbReference>
<dbReference type="SUPFAM" id="SSF46894">
    <property type="entry name" value="C-terminal effector domain of the bipartite response regulators"/>
    <property type="match status" value="1"/>
</dbReference>
<dbReference type="Gene3D" id="1.25.40.10">
    <property type="entry name" value="Tetratricopeptide repeat domain"/>
    <property type="match status" value="1"/>
</dbReference>
<dbReference type="SMART" id="SM00421">
    <property type="entry name" value="HTH_LUXR"/>
    <property type="match status" value="1"/>
</dbReference>
<comment type="caution">
    <text evidence="4">The sequence shown here is derived from an EMBL/GenBank/DDBJ whole genome shotgun (WGS) entry which is preliminary data.</text>
</comment>
<dbReference type="PANTHER" id="PTHR16305:SF35">
    <property type="entry name" value="TRANSCRIPTIONAL ACTIVATOR DOMAIN"/>
    <property type="match status" value="1"/>
</dbReference>
<keyword evidence="5" id="KW-1185">Reference proteome</keyword>
<dbReference type="Pfam" id="PF00196">
    <property type="entry name" value="GerE"/>
    <property type="match status" value="1"/>
</dbReference>
<keyword evidence="1" id="KW-0547">Nucleotide-binding</keyword>
<dbReference type="PROSITE" id="PS50043">
    <property type="entry name" value="HTH_LUXR_2"/>
    <property type="match status" value="1"/>
</dbReference>
<feature type="domain" description="HTH luxR-type" evidence="3">
    <location>
        <begin position="880"/>
        <end position="945"/>
    </location>
</feature>
<dbReference type="InterPro" id="IPR011990">
    <property type="entry name" value="TPR-like_helical_dom_sf"/>
</dbReference>
<dbReference type="Gene3D" id="3.40.50.300">
    <property type="entry name" value="P-loop containing nucleotide triphosphate hydrolases"/>
    <property type="match status" value="1"/>
</dbReference>
<reference evidence="4" key="1">
    <citation type="submission" date="2022-10" db="EMBL/GenBank/DDBJ databases">
        <title>The WGS of Solirubrobacter ginsenosidimutans DSM 21036.</title>
        <authorList>
            <person name="Jiang Z."/>
        </authorList>
    </citation>
    <scope>NUCLEOTIDE SEQUENCE</scope>
    <source>
        <strain evidence="4">DSM 21036</strain>
    </source>
</reference>
<dbReference type="Proteomes" id="UP001149140">
    <property type="component" value="Unassembled WGS sequence"/>
</dbReference>
<organism evidence="4 5">
    <name type="scientific">Solirubrobacter ginsenosidimutans</name>
    <dbReference type="NCBI Taxonomy" id="490573"/>
    <lineage>
        <taxon>Bacteria</taxon>
        <taxon>Bacillati</taxon>
        <taxon>Actinomycetota</taxon>
        <taxon>Thermoleophilia</taxon>
        <taxon>Solirubrobacterales</taxon>
        <taxon>Solirubrobacteraceae</taxon>
        <taxon>Solirubrobacter</taxon>
    </lineage>
</organism>
<dbReference type="GO" id="GO:0005737">
    <property type="term" value="C:cytoplasm"/>
    <property type="evidence" value="ECO:0007669"/>
    <property type="project" value="TreeGrafter"/>
</dbReference>
<evidence type="ECO:0000259" key="3">
    <source>
        <dbReference type="PROSITE" id="PS50043"/>
    </source>
</evidence>
<dbReference type="GO" id="GO:0006355">
    <property type="term" value="P:regulation of DNA-templated transcription"/>
    <property type="evidence" value="ECO:0007669"/>
    <property type="project" value="InterPro"/>
</dbReference>
<proteinExistence type="predicted"/>
<dbReference type="PANTHER" id="PTHR16305">
    <property type="entry name" value="TESTICULAR SOLUBLE ADENYLYL CYCLASE"/>
    <property type="match status" value="1"/>
</dbReference>
<dbReference type="GO" id="GO:0003677">
    <property type="term" value="F:DNA binding"/>
    <property type="evidence" value="ECO:0007669"/>
    <property type="project" value="InterPro"/>
</dbReference>
<dbReference type="PROSITE" id="PS00622">
    <property type="entry name" value="HTH_LUXR_1"/>
    <property type="match status" value="1"/>
</dbReference>
<dbReference type="InterPro" id="IPR016032">
    <property type="entry name" value="Sig_transdc_resp-reg_C-effctor"/>
</dbReference>
<accession>A0A9X3MUF7</accession>
<dbReference type="Pfam" id="PF13191">
    <property type="entry name" value="AAA_16"/>
    <property type="match status" value="1"/>
</dbReference>
<dbReference type="EMBL" id="JAPDOD010000021">
    <property type="protein sequence ID" value="MDA0162919.1"/>
    <property type="molecule type" value="Genomic_DNA"/>
</dbReference>
<dbReference type="InterPro" id="IPR000792">
    <property type="entry name" value="Tscrpt_reg_LuxR_C"/>
</dbReference>
<dbReference type="SUPFAM" id="SSF48452">
    <property type="entry name" value="TPR-like"/>
    <property type="match status" value="2"/>
</dbReference>
<dbReference type="SUPFAM" id="SSF52540">
    <property type="entry name" value="P-loop containing nucleoside triphosphate hydrolases"/>
    <property type="match status" value="1"/>
</dbReference>
<gene>
    <name evidence="4" type="ORF">OM076_21785</name>
</gene>
<evidence type="ECO:0000313" key="5">
    <source>
        <dbReference type="Proteomes" id="UP001149140"/>
    </source>
</evidence>
<dbReference type="InterPro" id="IPR036388">
    <property type="entry name" value="WH-like_DNA-bd_sf"/>
</dbReference>
<dbReference type="PRINTS" id="PR00038">
    <property type="entry name" value="HTHLUXR"/>
</dbReference>
<dbReference type="RefSeq" id="WP_270042159.1">
    <property type="nucleotide sequence ID" value="NZ_JAPDOD010000021.1"/>
</dbReference>
<evidence type="ECO:0000313" key="4">
    <source>
        <dbReference type="EMBL" id="MDA0162919.1"/>
    </source>
</evidence>
<dbReference type="Gene3D" id="1.10.10.10">
    <property type="entry name" value="Winged helix-like DNA-binding domain superfamily/Winged helix DNA-binding domain"/>
    <property type="match status" value="1"/>
</dbReference>
<dbReference type="GO" id="GO:0005524">
    <property type="term" value="F:ATP binding"/>
    <property type="evidence" value="ECO:0007669"/>
    <property type="project" value="UniProtKB-KW"/>
</dbReference>
<keyword evidence="2" id="KW-0067">ATP-binding</keyword>
<name>A0A9X3MUF7_9ACTN</name>
<dbReference type="InterPro" id="IPR041664">
    <property type="entry name" value="AAA_16"/>
</dbReference>
<dbReference type="InterPro" id="IPR027417">
    <property type="entry name" value="P-loop_NTPase"/>
</dbReference>
<protein>
    <submittedName>
        <fullName evidence="4">AAA family ATPase</fullName>
    </submittedName>
</protein>
<sequence>MLIGREREFERLRAVLADAAGGRGGVLLLSGEAGVGKTRLAEEALGAGAPRLVRGAATPAGSPYGPVVGAFREYLRAVPGGLDDCGPLRSHLAVLLPELGEARASADRATLVEAIRCGLARLVADRPAAVLLDDLQWSDEATIELLAALATALRELPLLVVGAYRSDELTRSHPLRRLRHDLRRDRALAEVELEPLNEAQTGQLIAQLAGTPPSPRLTRLLHDRTGGTPFFVEELTAALLHADRLTAGAGGLELSLDDDVPLPATVRDAVLVRVAPLSDAARAAAETAAVAGARLDLGIVAGLAGEAGVGELLACGLLVERDGGTAAFRHPLVRDAIYEDVPWLRRRALHRAIAQELQATGGDSGEVAGHWLAARDPGRALAALRQAIADRAAVHAYRDATRLGRQAFEIWPEGEQGAERLAALEQHAHCAELAGDLTEAARAQREVVAARRAAGAGRALADAERRMASIYDLQGDRERALAARRVAAEAFAANALPGEAAAERLVVAGYLQSAGQHDEATATARAAREEALRAERLDLQARAMGLEGVAQAKGGAFAEGIATIQEGLSLALERQLTPVAAEVYQRLGTAKEIAGDYTGARDALGTALGLCEVSGDGLQHTCLSCMAYVLRELGEWDQAQALCEDLIAPGALPQQTLVADGVLGAIEVWRGHSARGAALLTRCLETSARLNVVSMQCDSAAALAWLAAREGDPRQAEEHCRTVLARWERSQDHHYAVWGLRWSAGWLAGNGRLELARACTEALSSIVASSAYPDAMAALACAIAETALAEGDADAAAGQFARAAELHAGLNIPFERAQILVRSAAALAATGDRDAALDQLVEAHRTASALGARSLAAEAASAVAALGVSVIDHLGRRAAADHESAGLSRREVEVVRLVAQGLTNREIAARLVLSTRTVDMHVRNILSKLRSRTRTEAAARAADLGLLDTVSS</sequence>
<dbReference type="GO" id="GO:0004016">
    <property type="term" value="F:adenylate cyclase activity"/>
    <property type="evidence" value="ECO:0007669"/>
    <property type="project" value="TreeGrafter"/>
</dbReference>
<dbReference type="AlphaFoldDB" id="A0A9X3MUF7"/>